<keyword evidence="4" id="KW-0677">Repeat</keyword>
<dbReference type="GO" id="GO:0070897">
    <property type="term" value="P:transcription preinitiation complex assembly"/>
    <property type="evidence" value="ECO:0007669"/>
    <property type="project" value="InterPro"/>
</dbReference>
<dbReference type="InterPro" id="IPR013150">
    <property type="entry name" value="TFIIB_cyclin"/>
</dbReference>
<keyword evidence="3" id="KW-0479">Metal-binding</keyword>
<keyword evidence="6" id="KW-0862">Zinc</keyword>
<organism evidence="17 18">
    <name type="scientific">Polypterus senegalus</name>
    <name type="common">Senegal bichir</name>
    <dbReference type="NCBI Taxonomy" id="55291"/>
    <lineage>
        <taxon>Eukaryota</taxon>
        <taxon>Metazoa</taxon>
        <taxon>Chordata</taxon>
        <taxon>Craniata</taxon>
        <taxon>Vertebrata</taxon>
        <taxon>Euteleostomi</taxon>
        <taxon>Actinopterygii</taxon>
        <taxon>Polypteriformes</taxon>
        <taxon>Polypteridae</taxon>
        <taxon>Polypterus</taxon>
    </lineage>
</organism>
<evidence type="ECO:0000256" key="3">
    <source>
        <dbReference type="ARBA" id="ARBA00022723"/>
    </source>
</evidence>
<dbReference type="AlphaFoldDB" id="A0A8X7XJR6"/>
<keyword evidence="10" id="KW-0539">Nucleus</keyword>
<dbReference type="GO" id="GO:0097550">
    <property type="term" value="C:transcription preinitiation complex"/>
    <property type="evidence" value="ECO:0007669"/>
    <property type="project" value="TreeGrafter"/>
</dbReference>
<dbReference type="PROSITE" id="PS51134">
    <property type="entry name" value="ZF_TFIIB"/>
    <property type="match status" value="1"/>
</dbReference>
<evidence type="ECO:0000256" key="15">
    <source>
        <dbReference type="SAM" id="MobiDB-lite"/>
    </source>
</evidence>
<dbReference type="SUPFAM" id="SSF57783">
    <property type="entry name" value="Zinc beta-ribbon"/>
    <property type="match status" value="1"/>
</dbReference>
<evidence type="ECO:0000256" key="9">
    <source>
        <dbReference type="ARBA" id="ARBA00023163"/>
    </source>
</evidence>
<accession>A0A8X7XJR6</accession>
<keyword evidence="5 14" id="KW-0863">Zinc-finger</keyword>
<comment type="similarity">
    <text evidence="2">Belongs to the TFIIB family.</text>
</comment>
<dbReference type="EMBL" id="JAATIS010000220">
    <property type="protein sequence ID" value="KAG2468889.1"/>
    <property type="molecule type" value="Genomic_DNA"/>
</dbReference>
<protein>
    <recommendedName>
        <fullName evidence="11">Transcription factor IIIB 50 kDa subunit</fullName>
    </recommendedName>
    <alternativeName>
        <fullName evidence="12">B-related factor 2</fullName>
    </alternativeName>
</protein>
<dbReference type="GO" id="GO:0005634">
    <property type="term" value="C:nucleus"/>
    <property type="evidence" value="ECO:0007669"/>
    <property type="project" value="UniProtKB-SubCell"/>
</dbReference>
<evidence type="ECO:0000313" key="17">
    <source>
        <dbReference type="EMBL" id="KAG2468889.1"/>
    </source>
</evidence>
<dbReference type="Pfam" id="PF08271">
    <property type="entry name" value="Zn_Ribbon_TF"/>
    <property type="match status" value="1"/>
</dbReference>
<evidence type="ECO:0000256" key="12">
    <source>
        <dbReference type="ARBA" id="ARBA00042630"/>
    </source>
</evidence>
<feature type="region of interest" description="Disordered" evidence="15">
    <location>
        <begin position="306"/>
        <end position="360"/>
    </location>
</feature>
<name>A0A8X7XJR6_POLSE</name>
<comment type="subcellular location">
    <subcellularLocation>
        <location evidence="1">Nucleus</location>
    </subcellularLocation>
</comment>
<dbReference type="PANTHER" id="PTHR11618:SF5">
    <property type="entry name" value="TRANSCRIPTION FACTOR IIIB 50 KDA SUBUNIT"/>
    <property type="match status" value="1"/>
</dbReference>
<sequence length="427" mass="47697">MMQPSGPCPECGSSQIVEDSLYSQTQFVCEDCGAVVSEGLLTTTLSEEKHLNGLQRIRSLCRILRFSSNIEESSEVLFKKAYYHPAFLSTHTEKKEALAGCCVLVACRQNDWPITMGTISYLLQANGEVMHKVYTELIQKLHLETPPTDLTQLIESHCNSFNLSPSSCPDLFSEDTTRLAKRASELLELADETWLVTGRQPVPILTAVTYMSWLSLRPVVSRLNISLINFCKIAKVPVPAPASKRLIELQDVLCKLGQGLPWLRGVKLDRKSVAKYTEDILKHRGILLRQAMRKYEEEWENEQKCSSVSLSDSEEDVQGPPLKKTKLDEPSEGAASGDQDKGVSSNTSGHKGKEVVLNSEKKKSQCPSLFLPPCLQNPHPRREREVVAELDVFGDEEILDSEIDMYIRTPEEVQALCQAQAKLTKSS</sequence>
<evidence type="ECO:0000256" key="13">
    <source>
        <dbReference type="ARBA" id="ARBA00045875"/>
    </source>
</evidence>
<evidence type="ECO:0000259" key="16">
    <source>
        <dbReference type="PROSITE" id="PS51134"/>
    </source>
</evidence>
<dbReference type="InterPro" id="IPR000812">
    <property type="entry name" value="TFIIB"/>
</dbReference>
<dbReference type="GO" id="GO:0017025">
    <property type="term" value="F:TBP-class protein binding"/>
    <property type="evidence" value="ECO:0007669"/>
    <property type="project" value="InterPro"/>
</dbReference>
<evidence type="ECO:0000256" key="1">
    <source>
        <dbReference type="ARBA" id="ARBA00004123"/>
    </source>
</evidence>
<keyword evidence="8" id="KW-0010">Activator</keyword>
<reference evidence="17 18" key="1">
    <citation type="journal article" date="2021" name="Cell">
        <title>Tracing the genetic footprints of vertebrate landing in non-teleost ray-finned fishes.</title>
        <authorList>
            <person name="Bi X."/>
            <person name="Wang K."/>
            <person name="Yang L."/>
            <person name="Pan H."/>
            <person name="Jiang H."/>
            <person name="Wei Q."/>
            <person name="Fang M."/>
            <person name="Yu H."/>
            <person name="Zhu C."/>
            <person name="Cai Y."/>
            <person name="He Y."/>
            <person name="Gan X."/>
            <person name="Zeng H."/>
            <person name="Yu D."/>
            <person name="Zhu Y."/>
            <person name="Jiang H."/>
            <person name="Qiu Q."/>
            <person name="Yang H."/>
            <person name="Zhang Y.E."/>
            <person name="Wang W."/>
            <person name="Zhu M."/>
            <person name="He S."/>
            <person name="Zhang G."/>
        </authorList>
    </citation>
    <scope>NUCLEOTIDE SEQUENCE [LARGE SCALE GENOMIC DNA]</scope>
    <source>
        <strain evidence="17">Bchr_013</strain>
    </source>
</reference>
<comment type="caution">
    <text evidence="17">The sequence shown here is derived from an EMBL/GenBank/DDBJ whole genome shotgun (WGS) entry which is preliminary data.</text>
</comment>
<evidence type="ECO:0000256" key="5">
    <source>
        <dbReference type="ARBA" id="ARBA00022771"/>
    </source>
</evidence>
<evidence type="ECO:0000313" key="18">
    <source>
        <dbReference type="Proteomes" id="UP000886611"/>
    </source>
</evidence>
<keyword evidence="18" id="KW-1185">Reference proteome</keyword>
<dbReference type="InterPro" id="IPR036915">
    <property type="entry name" value="Cyclin-like_sf"/>
</dbReference>
<dbReference type="Pfam" id="PF21886">
    <property type="entry name" value="BRF2-like_C_cyclin_rpt"/>
    <property type="match status" value="1"/>
</dbReference>
<dbReference type="Proteomes" id="UP000886611">
    <property type="component" value="Unassembled WGS sequence"/>
</dbReference>
<evidence type="ECO:0000256" key="11">
    <source>
        <dbReference type="ARBA" id="ARBA00039848"/>
    </source>
</evidence>
<proteinExistence type="inferred from homology"/>
<evidence type="ECO:0000256" key="4">
    <source>
        <dbReference type="ARBA" id="ARBA00022737"/>
    </source>
</evidence>
<dbReference type="PANTHER" id="PTHR11618">
    <property type="entry name" value="TRANSCRIPTION INITIATION FACTOR IIB-RELATED"/>
    <property type="match status" value="1"/>
</dbReference>
<evidence type="ECO:0000256" key="14">
    <source>
        <dbReference type="PROSITE-ProRule" id="PRU00469"/>
    </source>
</evidence>
<dbReference type="InterPro" id="IPR054078">
    <property type="entry name" value="BRF2-like_C"/>
</dbReference>
<evidence type="ECO:0000256" key="8">
    <source>
        <dbReference type="ARBA" id="ARBA00023159"/>
    </source>
</evidence>
<dbReference type="Gene3D" id="2.20.25.10">
    <property type="match status" value="1"/>
</dbReference>
<dbReference type="Pfam" id="PF00382">
    <property type="entry name" value="TFIIB"/>
    <property type="match status" value="1"/>
</dbReference>
<feature type="non-terminal residue" evidence="17">
    <location>
        <position position="1"/>
    </location>
</feature>
<dbReference type="Gene3D" id="1.10.472.10">
    <property type="entry name" value="Cyclin-like"/>
    <property type="match status" value="2"/>
</dbReference>
<dbReference type="SUPFAM" id="SSF47954">
    <property type="entry name" value="Cyclin-like"/>
    <property type="match status" value="1"/>
</dbReference>
<feature type="non-terminal residue" evidence="17">
    <location>
        <position position="427"/>
    </location>
</feature>
<keyword evidence="7" id="KW-0805">Transcription regulation</keyword>
<feature type="domain" description="TFIIB-type" evidence="16">
    <location>
        <begin position="3"/>
        <end position="37"/>
    </location>
</feature>
<evidence type="ECO:0000256" key="6">
    <source>
        <dbReference type="ARBA" id="ARBA00022833"/>
    </source>
</evidence>
<feature type="compositionally biased region" description="Basic and acidic residues" evidence="15">
    <location>
        <begin position="351"/>
        <end position="360"/>
    </location>
</feature>
<evidence type="ECO:0000256" key="7">
    <source>
        <dbReference type="ARBA" id="ARBA00023015"/>
    </source>
</evidence>
<dbReference type="GO" id="GO:0008270">
    <property type="term" value="F:zinc ion binding"/>
    <property type="evidence" value="ECO:0007669"/>
    <property type="project" value="UniProtKB-KW"/>
</dbReference>
<gene>
    <name evidence="17" type="primary">Brf2</name>
    <name evidence="17" type="ORF">GTO96_0004222</name>
</gene>
<keyword evidence="9" id="KW-0804">Transcription</keyword>
<evidence type="ECO:0000256" key="10">
    <source>
        <dbReference type="ARBA" id="ARBA00023242"/>
    </source>
</evidence>
<evidence type="ECO:0000256" key="2">
    <source>
        <dbReference type="ARBA" id="ARBA00010857"/>
    </source>
</evidence>
<comment type="function">
    <text evidence="13">General activator of RNA polymerase III transcription. Factor exclusively required for RNA polymerase III transcription of genes with promoter elements upstream of the initiation sites. Contributes to the regulation of gene expression; functions as activator in the absence of oxidative stress. Down-regulates expression of target genes in response to oxidative stress. Overexpression protects cells against apoptosis in response to oxidative stress.</text>
</comment>
<dbReference type="InterPro" id="IPR013137">
    <property type="entry name" value="Znf_TFIIB"/>
</dbReference>